<evidence type="ECO:0000313" key="3">
    <source>
        <dbReference type="Proteomes" id="UP000184080"/>
    </source>
</evidence>
<reference evidence="2 3" key="1">
    <citation type="submission" date="2016-11" db="EMBL/GenBank/DDBJ databases">
        <authorList>
            <person name="Jaros S."/>
            <person name="Januszkiewicz K."/>
            <person name="Wedrychowicz H."/>
        </authorList>
    </citation>
    <scope>NUCLEOTIDE SEQUENCE [LARGE SCALE GENOMIC DNA]</scope>
    <source>
        <strain evidence="2 3">DSM 21864</strain>
    </source>
</reference>
<gene>
    <name evidence="2" type="ORF">SAMN05444401_0949</name>
</gene>
<protein>
    <submittedName>
        <fullName evidence="2">Uncharacterized protein</fullName>
    </submittedName>
</protein>
<keyword evidence="3" id="KW-1185">Reference proteome</keyword>
<evidence type="ECO:0000256" key="1">
    <source>
        <dbReference type="SAM" id="SignalP"/>
    </source>
</evidence>
<feature type="signal peptide" evidence="1">
    <location>
        <begin position="1"/>
        <end position="18"/>
    </location>
</feature>
<proteinExistence type="predicted"/>
<dbReference type="Proteomes" id="UP000184080">
    <property type="component" value="Unassembled WGS sequence"/>
</dbReference>
<dbReference type="RefSeq" id="WP_073004111.1">
    <property type="nucleotide sequence ID" value="NZ_FQZO01000001.1"/>
</dbReference>
<dbReference type="PROSITE" id="PS51257">
    <property type="entry name" value="PROKAR_LIPOPROTEIN"/>
    <property type="match status" value="1"/>
</dbReference>
<dbReference type="EMBL" id="FQZO01000001">
    <property type="protein sequence ID" value="SHI54147.1"/>
    <property type="molecule type" value="Genomic_DNA"/>
</dbReference>
<name>A0A1M6BZG8_9CLOT</name>
<sequence>MKRNKAIIIFFTLLYLLAGCSTTTSNNVSPQSLLKDNPDADFFIMNSTIYINAMDIEWVKDLPLKEGIALGKINNTGVKNNFKDWDATILNIGTVIYELEGRKDIVLIKIDDKYIPYLKYVEG</sequence>
<dbReference type="AlphaFoldDB" id="A0A1M6BZG8"/>
<organism evidence="2 3">
    <name type="scientific">Clostridium amylolyticum</name>
    <dbReference type="NCBI Taxonomy" id="1121298"/>
    <lineage>
        <taxon>Bacteria</taxon>
        <taxon>Bacillati</taxon>
        <taxon>Bacillota</taxon>
        <taxon>Clostridia</taxon>
        <taxon>Eubacteriales</taxon>
        <taxon>Clostridiaceae</taxon>
        <taxon>Clostridium</taxon>
    </lineage>
</organism>
<dbReference type="OrthoDB" id="1909991at2"/>
<keyword evidence="1" id="KW-0732">Signal</keyword>
<evidence type="ECO:0000313" key="2">
    <source>
        <dbReference type="EMBL" id="SHI54147.1"/>
    </source>
</evidence>
<feature type="chain" id="PRO_5038883348" evidence="1">
    <location>
        <begin position="19"/>
        <end position="123"/>
    </location>
</feature>
<accession>A0A1M6BZG8</accession>